<evidence type="ECO:0000256" key="2">
    <source>
        <dbReference type="ARBA" id="ARBA00022777"/>
    </source>
</evidence>
<dbReference type="InterPro" id="IPR018483">
    <property type="entry name" value="Carb_kinase_FGGY_CS"/>
</dbReference>
<accession>A0AAP2Z4V6</accession>
<dbReference type="GO" id="GO:0016301">
    <property type="term" value="F:kinase activity"/>
    <property type="evidence" value="ECO:0007669"/>
    <property type="project" value="UniProtKB-KW"/>
</dbReference>
<dbReference type="PROSITE" id="PS00445">
    <property type="entry name" value="FGGY_KINASES_2"/>
    <property type="match status" value="1"/>
</dbReference>
<dbReference type="InterPro" id="IPR043129">
    <property type="entry name" value="ATPase_NBD"/>
</dbReference>
<comment type="similarity">
    <text evidence="3">Belongs to the FGGY kinase family.</text>
</comment>
<dbReference type="Proteomes" id="UP001321018">
    <property type="component" value="Unassembled WGS sequence"/>
</dbReference>
<comment type="caution">
    <text evidence="6">The sequence shown here is derived from an EMBL/GenBank/DDBJ whole genome shotgun (WGS) entry which is preliminary data.</text>
</comment>
<evidence type="ECO:0000259" key="5">
    <source>
        <dbReference type="Pfam" id="PF02782"/>
    </source>
</evidence>
<dbReference type="CDD" id="cd07802">
    <property type="entry name" value="ASKHA_NBD_FGGY_EcLyxK-like"/>
    <property type="match status" value="1"/>
</dbReference>
<dbReference type="GO" id="GO:0005975">
    <property type="term" value="P:carbohydrate metabolic process"/>
    <property type="evidence" value="ECO:0007669"/>
    <property type="project" value="InterPro"/>
</dbReference>
<dbReference type="PANTHER" id="PTHR43095:SF3">
    <property type="entry name" value="L-XYLULOSE_3-KETO-L-GULONATE KINASE"/>
    <property type="match status" value="1"/>
</dbReference>
<dbReference type="InterPro" id="IPR050406">
    <property type="entry name" value="FGGY_Carb_Kinase"/>
</dbReference>
<evidence type="ECO:0000313" key="6">
    <source>
        <dbReference type="EMBL" id="MCU4744014.1"/>
    </source>
</evidence>
<feature type="domain" description="Carbohydrate kinase FGGY N-terminal" evidence="4">
    <location>
        <begin position="6"/>
        <end position="248"/>
    </location>
</feature>
<dbReference type="Pfam" id="PF00370">
    <property type="entry name" value="FGGY_N"/>
    <property type="match status" value="1"/>
</dbReference>
<dbReference type="GO" id="GO:0016773">
    <property type="term" value="F:phosphotransferase activity, alcohol group as acceptor"/>
    <property type="evidence" value="ECO:0007669"/>
    <property type="project" value="InterPro"/>
</dbReference>
<dbReference type="InterPro" id="IPR018485">
    <property type="entry name" value="FGGY_C"/>
</dbReference>
<name>A0AAP2Z4V6_9EURY</name>
<evidence type="ECO:0000313" key="7">
    <source>
        <dbReference type="Proteomes" id="UP001321018"/>
    </source>
</evidence>
<dbReference type="EMBL" id="JAOPKA010000020">
    <property type="protein sequence ID" value="MCU4744014.1"/>
    <property type="molecule type" value="Genomic_DNA"/>
</dbReference>
<evidence type="ECO:0000256" key="1">
    <source>
        <dbReference type="ARBA" id="ARBA00022679"/>
    </source>
</evidence>
<keyword evidence="2 3" id="KW-0418">Kinase</keyword>
<dbReference type="PANTHER" id="PTHR43095">
    <property type="entry name" value="SUGAR KINASE"/>
    <property type="match status" value="1"/>
</dbReference>
<dbReference type="InterPro" id="IPR000577">
    <property type="entry name" value="Carb_kinase_FGGY"/>
</dbReference>
<dbReference type="RefSeq" id="WP_338005823.1">
    <property type="nucleotide sequence ID" value="NZ_JAOPKA010000020.1"/>
</dbReference>
<protein>
    <submittedName>
        <fullName evidence="6">Carbohydrate kinase</fullName>
    </submittedName>
</protein>
<evidence type="ECO:0000256" key="3">
    <source>
        <dbReference type="RuleBase" id="RU003733"/>
    </source>
</evidence>
<feature type="domain" description="Carbohydrate kinase FGGY C-terminal" evidence="5">
    <location>
        <begin position="258"/>
        <end position="447"/>
    </location>
</feature>
<dbReference type="SUPFAM" id="SSF53067">
    <property type="entry name" value="Actin-like ATPase domain"/>
    <property type="match status" value="2"/>
</dbReference>
<reference evidence="6" key="1">
    <citation type="submission" date="2022-09" db="EMBL/GenBank/DDBJ databases">
        <title>Enrichment on poylsaccharides allowed isolation of novel metabolic and taxonomic groups of Haloarchaea.</title>
        <authorList>
            <person name="Sorokin D.Y."/>
            <person name="Elcheninov A.G."/>
            <person name="Khizhniak T.V."/>
            <person name="Kolganova T.V."/>
            <person name="Kublanov I.V."/>
        </authorList>
    </citation>
    <scope>NUCLEOTIDE SEQUENCE</scope>
    <source>
        <strain evidence="6">AArc-xg1-1</strain>
    </source>
</reference>
<gene>
    <name evidence="6" type="ORF">OB960_21775</name>
</gene>
<dbReference type="Gene3D" id="3.30.420.40">
    <property type="match status" value="2"/>
</dbReference>
<dbReference type="Pfam" id="PF02782">
    <property type="entry name" value="FGGY_C"/>
    <property type="match status" value="1"/>
</dbReference>
<organism evidence="6 7">
    <name type="scientific">Natronoglomus mannanivorans</name>
    <dbReference type="NCBI Taxonomy" id="2979990"/>
    <lineage>
        <taxon>Archaea</taxon>
        <taxon>Methanobacteriati</taxon>
        <taxon>Methanobacteriota</taxon>
        <taxon>Stenosarchaea group</taxon>
        <taxon>Halobacteria</taxon>
        <taxon>Halobacteriales</taxon>
        <taxon>Natrialbaceae</taxon>
        <taxon>Natronoglomus</taxon>
    </lineage>
</organism>
<keyword evidence="1 3" id="KW-0808">Transferase</keyword>
<dbReference type="InterPro" id="IPR018484">
    <property type="entry name" value="FGGY_N"/>
</dbReference>
<evidence type="ECO:0000259" key="4">
    <source>
        <dbReference type="Pfam" id="PF00370"/>
    </source>
</evidence>
<dbReference type="PIRSF" id="PIRSF000538">
    <property type="entry name" value="GlpK"/>
    <property type="match status" value="1"/>
</dbReference>
<proteinExistence type="inferred from homology"/>
<dbReference type="AlphaFoldDB" id="A0AAP2Z4V6"/>
<sequence length="495" mass="52368">MTEQLLVGIDAGLTNVKAAVFDLEGREIAVSSLATPGVSPAPDREEQRHDDLWAAVVDVVDRLLRKEAVGPPAVAGVGVTGHGHGLYALDADGEPARRGIKSTDSRAAGIVDDWKRDGTLETVRESLGWEPFGADPLSLLAWVKREEPETYAAIDRVLFCKDVVRHRLTGRVCTDEMEASVFPRGDDTDVSDVFGELGLEACTDVLPPVVSSTASCGTITAEAAAKTGLPAGVPVATGLHDVGACAFGAGATRPGDGVIIVGTWGQSIGVRPSPAPATESGLSRRYLDGWLTYRGNRSAAACVDWFVEECCADWQREATARGLDEYALYDETVANVSPGSDGVLFLPYLRGSVANPNARGGFYGLRMDHTKSHMLRAIYEGVAIAQCGALQELAPDDEFSNVRLTGGGARSDVWCEIFANVLDARVSTPDSTEVGARGAALCAGVAAGSYEDASAAADRATGIGAEYEPSRAAQYRPVRERFDRVRTALEPTWVA</sequence>